<dbReference type="RefSeq" id="WP_285665865.1">
    <property type="nucleotide sequence ID" value="NZ_BSTX01000004.1"/>
</dbReference>
<evidence type="ECO:0000313" key="1">
    <source>
        <dbReference type="EMBL" id="GLZ80627.1"/>
    </source>
</evidence>
<dbReference type="Proteomes" id="UP001165079">
    <property type="component" value="Unassembled WGS sequence"/>
</dbReference>
<proteinExistence type="predicted"/>
<organism evidence="1 2">
    <name type="scientific">Actinorhabdospora filicis</name>
    <dbReference type="NCBI Taxonomy" id="1785913"/>
    <lineage>
        <taxon>Bacteria</taxon>
        <taxon>Bacillati</taxon>
        <taxon>Actinomycetota</taxon>
        <taxon>Actinomycetes</taxon>
        <taxon>Micromonosporales</taxon>
        <taxon>Micromonosporaceae</taxon>
        <taxon>Actinorhabdospora</taxon>
    </lineage>
</organism>
<reference evidence="1" key="1">
    <citation type="submission" date="2023-03" db="EMBL/GenBank/DDBJ databases">
        <title>Actinorhabdospora filicis NBRC 111898.</title>
        <authorList>
            <person name="Ichikawa N."/>
            <person name="Sato H."/>
            <person name="Tonouchi N."/>
        </authorList>
    </citation>
    <scope>NUCLEOTIDE SEQUENCE</scope>
    <source>
        <strain evidence="1">NBRC 111898</strain>
    </source>
</reference>
<evidence type="ECO:0000313" key="2">
    <source>
        <dbReference type="Proteomes" id="UP001165079"/>
    </source>
</evidence>
<gene>
    <name evidence="1" type="ORF">Afil01_54340</name>
</gene>
<keyword evidence="2" id="KW-1185">Reference proteome</keyword>
<dbReference type="AlphaFoldDB" id="A0A9W6SRQ8"/>
<sequence>MSTGTFKVDLGGMGLLAARTGHLARLTDDIATRVRKYALPGITSAGTGFYIESMNPGLKHLWGQAESFGRQSGRVVDILSQLISGARAKYERKDADAGASFDALIDDLGAPNAQAFGGRPKPAGTSTDLGCTWPEDPYIRDGAPAANDKYKFEFNVSTGDLFSVSAWVSQLCEAVFDGDPVELFMKPFIGDWDALWASGVEFERYGKSLLAIGHDMQWLSDQIPRVWDGNAAANCREQMLDLGGKLAACAPSFTASGKAFKDAAEDAWNAYDFTSAWARDAIDMLIPIAGAAKKVNFVVGKLPAEAQIGLREVRKLYDRMSGKADMIDRAVKGYNAIPQGVNAPELKIPGYSVTLGGWFHSSKQGPYSAGK</sequence>
<comment type="caution">
    <text evidence="1">The sequence shown here is derived from an EMBL/GenBank/DDBJ whole genome shotgun (WGS) entry which is preliminary data.</text>
</comment>
<accession>A0A9W6SRQ8</accession>
<protein>
    <submittedName>
        <fullName evidence="1">Uncharacterized protein</fullName>
    </submittedName>
</protein>
<dbReference type="EMBL" id="BSTX01000004">
    <property type="protein sequence ID" value="GLZ80627.1"/>
    <property type="molecule type" value="Genomic_DNA"/>
</dbReference>
<name>A0A9W6SRQ8_9ACTN</name>